<dbReference type="SMART" id="SM00320">
    <property type="entry name" value="WD40"/>
    <property type="match status" value="7"/>
</dbReference>
<comment type="caution">
    <text evidence="5">The sequence shown here is derived from an EMBL/GenBank/DDBJ whole genome shotgun (WGS) entry which is preliminary data.</text>
</comment>
<dbReference type="EMBL" id="CAMXCT020006593">
    <property type="protein sequence ID" value="CAL1169978.1"/>
    <property type="molecule type" value="Genomic_DNA"/>
</dbReference>
<evidence type="ECO:0000256" key="2">
    <source>
        <dbReference type="ARBA" id="ARBA00022737"/>
    </source>
</evidence>
<dbReference type="PROSITE" id="PS50053">
    <property type="entry name" value="UBIQUITIN_2"/>
    <property type="match status" value="1"/>
</dbReference>
<evidence type="ECO:0000256" key="3">
    <source>
        <dbReference type="PROSITE-ProRule" id="PRU00221"/>
    </source>
</evidence>
<dbReference type="InterPro" id="IPR020472">
    <property type="entry name" value="WD40_PAC1"/>
</dbReference>
<dbReference type="PANTHER" id="PTHR14604:SF4">
    <property type="entry name" value="F-BOX DOMAIN-CONTAINING PROTEIN"/>
    <property type="match status" value="1"/>
</dbReference>
<protein>
    <submittedName>
        <fullName evidence="7">Tol-Pal system protein TolB</fullName>
    </submittedName>
</protein>
<keyword evidence="2" id="KW-0677">Repeat</keyword>
<dbReference type="SUPFAM" id="SSF82171">
    <property type="entry name" value="DPP6 N-terminal domain-like"/>
    <property type="match status" value="1"/>
</dbReference>
<dbReference type="OrthoDB" id="538223at2759"/>
<dbReference type="InterPro" id="IPR019775">
    <property type="entry name" value="WD40_repeat_CS"/>
</dbReference>
<name>A0A9P1GKN8_9DINO</name>
<dbReference type="SUPFAM" id="SSF50998">
    <property type="entry name" value="Quinoprotein alcohol dehydrogenase-like"/>
    <property type="match status" value="1"/>
</dbReference>
<dbReference type="InterPro" id="IPR015943">
    <property type="entry name" value="WD40/YVTN_repeat-like_dom_sf"/>
</dbReference>
<reference evidence="5" key="1">
    <citation type="submission" date="2022-10" db="EMBL/GenBank/DDBJ databases">
        <authorList>
            <person name="Chen Y."/>
            <person name="Dougan E. K."/>
            <person name="Chan C."/>
            <person name="Rhodes N."/>
            <person name="Thang M."/>
        </authorList>
    </citation>
    <scope>NUCLEOTIDE SEQUENCE</scope>
</reference>
<feature type="domain" description="Ubiquitin-like" evidence="4">
    <location>
        <begin position="2"/>
        <end position="76"/>
    </location>
</feature>
<evidence type="ECO:0000259" key="4">
    <source>
        <dbReference type="PROSITE" id="PS50053"/>
    </source>
</evidence>
<sequence length="419" mass="45385">MMKISGRMAISGSDALSLTVEEGLTIRSLRLKFAEALQSEKRRMTTLCLMKDGQLLADALSLKAAGLSDGCNVELLQTAGMESILTASNDCVARIFSLETGQCIELQGHFAQVYTCILSPDQRHVVTASEDGSARIWEFLQGSVVEKHLLNHGSEVYSAVFSHSGNFVVTASQDHSAAIWQVDTGERLWEFVHRGEVYLATFSCDDQLVLTASEDGTARLISSDDGINCHTLDGHSGRAVNRAEFSPDGKLIVTASTDAKGCIWERHSGARTHVLQGCPSDVKHASFSADSRQVFLTHATGVVEVFCAQTGSCQWLLSDHVEPVYLAASCPTGRLVALGSEDARATVWDLTSGRKLWTLAEHTDAVTWISWNPADDGTLVTASWDGTVKLWSAESGECLDTFEDHAGPVIYSEFGTLHL</sequence>
<dbReference type="EMBL" id="CAMXCT030006593">
    <property type="protein sequence ID" value="CAL4803915.1"/>
    <property type="molecule type" value="Genomic_DNA"/>
</dbReference>
<dbReference type="CDD" id="cd00200">
    <property type="entry name" value="WD40"/>
    <property type="match status" value="1"/>
</dbReference>
<dbReference type="InterPro" id="IPR011047">
    <property type="entry name" value="Quinoprotein_ADH-like_sf"/>
</dbReference>
<keyword evidence="8" id="KW-1185">Reference proteome</keyword>
<feature type="repeat" description="WD" evidence="3">
    <location>
        <begin position="317"/>
        <end position="358"/>
    </location>
</feature>
<reference evidence="6" key="2">
    <citation type="submission" date="2024-04" db="EMBL/GenBank/DDBJ databases">
        <authorList>
            <person name="Chen Y."/>
            <person name="Shah S."/>
            <person name="Dougan E. K."/>
            <person name="Thang M."/>
            <person name="Chan C."/>
        </authorList>
    </citation>
    <scope>NUCLEOTIDE SEQUENCE [LARGE SCALE GENOMIC DNA]</scope>
</reference>
<proteinExistence type="predicted"/>
<dbReference type="AlphaFoldDB" id="A0A9P1GKN8"/>
<dbReference type="InterPro" id="IPR001680">
    <property type="entry name" value="WD40_rpt"/>
</dbReference>
<dbReference type="PROSITE" id="PS50294">
    <property type="entry name" value="WD_REPEATS_REGION"/>
    <property type="match status" value="4"/>
</dbReference>
<dbReference type="PROSITE" id="PS00678">
    <property type="entry name" value="WD_REPEATS_1"/>
    <property type="match status" value="1"/>
</dbReference>
<dbReference type="InterPro" id="IPR002372">
    <property type="entry name" value="PQQ_rpt_dom"/>
</dbReference>
<feature type="repeat" description="WD" evidence="3">
    <location>
        <begin position="106"/>
        <end position="147"/>
    </location>
</feature>
<dbReference type="Proteomes" id="UP001152797">
    <property type="component" value="Unassembled WGS sequence"/>
</dbReference>
<evidence type="ECO:0000313" key="8">
    <source>
        <dbReference type="Proteomes" id="UP001152797"/>
    </source>
</evidence>
<feature type="repeat" description="WD" evidence="3">
    <location>
        <begin position="149"/>
        <end position="190"/>
    </location>
</feature>
<feature type="repeat" description="WD" evidence="3">
    <location>
        <begin position="359"/>
        <end position="401"/>
    </location>
</feature>
<dbReference type="PANTHER" id="PTHR14604">
    <property type="entry name" value="WD40 REPEAT PF20"/>
    <property type="match status" value="1"/>
</dbReference>
<organism evidence="5">
    <name type="scientific">Cladocopium goreaui</name>
    <dbReference type="NCBI Taxonomy" id="2562237"/>
    <lineage>
        <taxon>Eukaryota</taxon>
        <taxon>Sar</taxon>
        <taxon>Alveolata</taxon>
        <taxon>Dinophyceae</taxon>
        <taxon>Suessiales</taxon>
        <taxon>Symbiodiniaceae</taxon>
        <taxon>Cladocopium</taxon>
    </lineage>
</organism>
<dbReference type="Pfam" id="PF13360">
    <property type="entry name" value="PQQ_2"/>
    <property type="match status" value="1"/>
</dbReference>
<dbReference type="EMBL" id="CAMXCT010006593">
    <property type="protein sequence ID" value="CAI4016603.1"/>
    <property type="molecule type" value="Genomic_DNA"/>
</dbReference>
<dbReference type="PRINTS" id="PR00320">
    <property type="entry name" value="GPROTEINBRPT"/>
</dbReference>
<evidence type="ECO:0000313" key="5">
    <source>
        <dbReference type="EMBL" id="CAI4016603.1"/>
    </source>
</evidence>
<dbReference type="InterPro" id="IPR050995">
    <property type="entry name" value="WD-F-box_domain-protein"/>
</dbReference>
<dbReference type="InterPro" id="IPR000626">
    <property type="entry name" value="Ubiquitin-like_dom"/>
</dbReference>
<gene>
    <name evidence="5" type="ORF">C1SCF055_LOCUS41330</name>
</gene>
<feature type="repeat" description="WD" evidence="3">
    <location>
        <begin position="240"/>
        <end position="274"/>
    </location>
</feature>
<evidence type="ECO:0000313" key="6">
    <source>
        <dbReference type="EMBL" id="CAL1169978.1"/>
    </source>
</evidence>
<evidence type="ECO:0000313" key="7">
    <source>
        <dbReference type="EMBL" id="CAL4803915.1"/>
    </source>
</evidence>
<evidence type="ECO:0000256" key="1">
    <source>
        <dbReference type="ARBA" id="ARBA00022574"/>
    </source>
</evidence>
<accession>A0A9P1GKN8</accession>
<dbReference type="PROSITE" id="PS50082">
    <property type="entry name" value="WD_REPEATS_2"/>
    <property type="match status" value="5"/>
</dbReference>
<keyword evidence="1 3" id="KW-0853">WD repeat</keyword>
<dbReference type="Gene3D" id="2.130.10.10">
    <property type="entry name" value="YVTN repeat-like/Quinoprotein amine dehydrogenase"/>
    <property type="match status" value="2"/>
</dbReference>